<sequence>MRHVNKGQVIVREFVEADREALRKLFVASRDAAFSWAAVGAHKLEDFDVSTAGERILVAEHSCTPIGFASVWQDDSFLHNLFVHPHYQRCGVGGMLLAGCDRYFSAAPTLKCLKANDPAKRFYQSQGWRVCSEADGPEGSYVLMVRARPNDSLRAKPG</sequence>
<dbReference type="Gene3D" id="3.40.630.30">
    <property type="match status" value="1"/>
</dbReference>
<dbReference type="Pfam" id="PF13508">
    <property type="entry name" value="Acetyltransf_7"/>
    <property type="match status" value="1"/>
</dbReference>
<name>A0ABT2XEX0_9GAMM</name>
<dbReference type="RefSeq" id="WP_263469010.1">
    <property type="nucleotide sequence ID" value="NZ_JAHWBK010000003.1"/>
</dbReference>
<accession>A0ABT2XEX0</accession>
<dbReference type="InterPro" id="IPR000182">
    <property type="entry name" value="GNAT_dom"/>
</dbReference>
<dbReference type="EMBL" id="JAHWBK010000003">
    <property type="protein sequence ID" value="MCV0323618.1"/>
    <property type="molecule type" value="Genomic_DNA"/>
</dbReference>
<dbReference type="CDD" id="cd04301">
    <property type="entry name" value="NAT_SF"/>
    <property type="match status" value="1"/>
</dbReference>
<keyword evidence="2" id="KW-0012">Acyltransferase</keyword>
<protein>
    <submittedName>
        <fullName evidence="4">GNAT family N-acetyltransferase</fullName>
    </submittedName>
</protein>
<dbReference type="SUPFAM" id="SSF55729">
    <property type="entry name" value="Acyl-CoA N-acyltransferases (Nat)"/>
    <property type="match status" value="1"/>
</dbReference>
<gene>
    <name evidence="4" type="ORF">KYJ44_04755</name>
</gene>
<evidence type="ECO:0000259" key="3">
    <source>
        <dbReference type="PROSITE" id="PS51186"/>
    </source>
</evidence>
<dbReference type="PROSITE" id="PS51186">
    <property type="entry name" value="GNAT"/>
    <property type="match status" value="1"/>
</dbReference>
<evidence type="ECO:0000313" key="5">
    <source>
        <dbReference type="Proteomes" id="UP001208054"/>
    </source>
</evidence>
<evidence type="ECO:0000313" key="4">
    <source>
        <dbReference type="EMBL" id="MCV0323618.1"/>
    </source>
</evidence>
<dbReference type="PANTHER" id="PTHR43877:SF1">
    <property type="entry name" value="ACETYLTRANSFERASE"/>
    <property type="match status" value="1"/>
</dbReference>
<feature type="domain" description="N-acetyltransferase" evidence="3">
    <location>
        <begin position="9"/>
        <end position="149"/>
    </location>
</feature>
<reference evidence="4 5" key="1">
    <citation type="submission" date="2021-07" db="EMBL/GenBank/DDBJ databases">
        <title>Clinical implication of Pseudomonas aeruginosa: further insight on the antimicrobial resistance.</title>
        <authorList>
            <person name="Macori G."/>
            <person name="Fanning S."/>
            <person name="Alqahtani A."/>
        </authorList>
    </citation>
    <scope>NUCLEOTIDE SEQUENCE [LARGE SCALE GENOMIC DNA]</scope>
    <source>
        <strain evidence="4 5">CFS3442</strain>
    </source>
</reference>
<dbReference type="InterPro" id="IPR050832">
    <property type="entry name" value="Bact_Acetyltransf"/>
</dbReference>
<organism evidence="4 5">
    <name type="scientific">Stenotrophomonas riyadhensis</name>
    <dbReference type="NCBI Taxonomy" id="2859893"/>
    <lineage>
        <taxon>Bacteria</taxon>
        <taxon>Pseudomonadati</taxon>
        <taxon>Pseudomonadota</taxon>
        <taxon>Gammaproteobacteria</taxon>
        <taxon>Lysobacterales</taxon>
        <taxon>Lysobacteraceae</taxon>
        <taxon>Stenotrophomonas</taxon>
    </lineage>
</organism>
<evidence type="ECO:0000256" key="1">
    <source>
        <dbReference type="ARBA" id="ARBA00022679"/>
    </source>
</evidence>
<evidence type="ECO:0000256" key="2">
    <source>
        <dbReference type="ARBA" id="ARBA00023315"/>
    </source>
</evidence>
<keyword evidence="5" id="KW-1185">Reference proteome</keyword>
<dbReference type="InterPro" id="IPR016181">
    <property type="entry name" value="Acyl_CoA_acyltransferase"/>
</dbReference>
<dbReference type="PANTHER" id="PTHR43877">
    <property type="entry name" value="AMINOALKYLPHOSPHONATE N-ACETYLTRANSFERASE-RELATED-RELATED"/>
    <property type="match status" value="1"/>
</dbReference>
<comment type="caution">
    <text evidence="4">The sequence shown here is derived from an EMBL/GenBank/DDBJ whole genome shotgun (WGS) entry which is preliminary data.</text>
</comment>
<keyword evidence="1" id="KW-0808">Transferase</keyword>
<dbReference type="Proteomes" id="UP001208054">
    <property type="component" value="Unassembled WGS sequence"/>
</dbReference>
<proteinExistence type="predicted"/>